<evidence type="ECO:0000256" key="5">
    <source>
        <dbReference type="SAM" id="MobiDB-lite"/>
    </source>
</evidence>
<dbReference type="OrthoDB" id="2566866at2759"/>
<proteinExistence type="predicted"/>
<evidence type="ECO:0000256" key="2">
    <source>
        <dbReference type="ARBA" id="ARBA00022692"/>
    </source>
</evidence>
<keyword evidence="3 6" id="KW-1133">Transmembrane helix</keyword>
<evidence type="ECO:0000313" key="8">
    <source>
        <dbReference type="EMBL" id="TGZ83774.1"/>
    </source>
</evidence>
<feature type="domain" description="Inositolphosphotransferase Aur1/Ipt1" evidence="7">
    <location>
        <begin position="201"/>
        <end position="387"/>
    </location>
</feature>
<evidence type="ECO:0000256" key="1">
    <source>
        <dbReference type="ARBA" id="ARBA00004141"/>
    </source>
</evidence>
<dbReference type="PANTHER" id="PTHR31310:SF10">
    <property type="entry name" value="INOSITOLPHOSPHOTRANSFERASE AUR1_IPT1 DOMAIN-CONTAINING PROTEIN"/>
    <property type="match status" value="1"/>
</dbReference>
<dbReference type="InterPro" id="IPR052185">
    <property type="entry name" value="IPC_Synthase-Related"/>
</dbReference>
<evidence type="ECO:0000256" key="4">
    <source>
        <dbReference type="ARBA" id="ARBA00023136"/>
    </source>
</evidence>
<dbReference type="Proteomes" id="UP000298138">
    <property type="component" value="Unassembled WGS sequence"/>
</dbReference>
<sequence length="422" mass="48605">MEVPPLSLSTSSPTPLTSAPPDFNSDPAWKLPGWFEPVVVACILFGACYFTRRRRYSVFGGVRKRISILDDDSVSSRNALLSGSDTELSSRESSDGEDDDSYYSDISTLKNPPKRRSCCGITFWTPNTSRFKDNWHSRVLHKFPFLLEMFYWVITYIIYRLTHIFAQLYFEKSIWDVAQANGLRILAFEQFSPFRFAFPVMEIQVQNWFLQNHPLFLTILNKFYALIHIPGSVYFMAWYYYAAPRHAIFAKVRRTVTLCNLLAFVVFTMYPCMPPRLLPKEYGFIDTVRRDSAESVWMAGKFVNHLAAMPSMHFGYSFMIGVTCLYHAGAFRWLGCGYENKSSKGLRIALGVFGAMYPLALLTTIVATANHYYMDVIVAIFVATFSLLCNRVFMVFVPLEDLLFWCLRVERPRHNTGVGFKR</sequence>
<dbReference type="PANTHER" id="PTHR31310">
    <property type="match status" value="1"/>
</dbReference>
<name>A0A4S2N474_9PEZI</name>
<feature type="transmembrane region" description="Helical" evidence="6">
    <location>
        <begin position="255"/>
        <end position="273"/>
    </location>
</feature>
<feature type="transmembrane region" description="Helical" evidence="6">
    <location>
        <begin position="139"/>
        <end position="159"/>
    </location>
</feature>
<gene>
    <name evidence="8" type="ORF">EX30DRAFT_302347</name>
</gene>
<keyword evidence="2 6" id="KW-0812">Transmembrane</keyword>
<reference evidence="8 9" key="1">
    <citation type="submission" date="2019-04" db="EMBL/GenBank/DDBJ databases">
        <title>Comparative genomics and transcriptomics to analyze fruiting body development in filamentous ascomycetes.</title>
        <authorList>
            <consortium name="DOE Joint Genome Institute"/>
            <person name="Lutkenhaus R."/>
            <person name="Traeger S."/>
            <person name="Breuer J."/>
            <person name="Kuo A."/>
            <person name="Lipzen A."/>
            <person name="Pangilinan J."/>
            <person name="Dilworth D."/>
            <person name="Sandor L."/>
            <person name="Poggeler S."/>
            <person name="Barry K."/>
            <person name="Grigoriev I.V."/>
            <person name="Nowrousian M."/>
        </authorList>
    </citation>
    <scope>NUCLEOTIDE SEQUENCE [LARGE SCALE GENOMIC DNA]</scope>
    <source>
        <strain evidence="8 9">CBS 389.68</strain>
    </source>
</reference>
<feature type="region of interest" description="Disordered" evidence="5">
    <location>
        <begin position="85"/>
        <end position="108"/>
    </location>
</feature>
<comment type="subcellular location">
    <subcellularLocation>
        <location evidence="1">Membrane</location>
        <topology evidence="1">Multi-pass membrane protein</topology>
    </subcellularLocation>
</comment>
<dbReference type="STRING" id="341454.A0A4S2N474"/>
<evidence type="ECO:0000256" key="3">
    <source>
        <dbReference type="ARBA" id="ARBA00022989"/>
    </source>
</evidence>
<dbReference type="AlphaFoldDB" id="A0A4S2N474"/>
<evidence type="ECO:0000313" key="9">
    <source>
        <dbReference type="Proteomes" id="UP000298138"/>
    </source>
</evidence>
<feature type="transmembrane region" description="Helical" evidence="6">
    <location>
        <begin position="346"/>
        <end position="366"/>
    </location>
</feature>
<keyword evidence="4 6" id="KW-0472">Membrane</keyword>
<dbReference type="InParanoid" id="A0A4S2N474"/>
<feature type="transmembrane region" description="Helical" evidence="6">
    <location>
        <begin position="31"/>
        <end position="50"/>
    </location>
</feature>
<evidence type="ECO:0000256" key="6">
    <source>
        <dbReference type="SAM" id="Phobius"/>
    </source>
</evidence>
<dbReference type="CDD" id="cd03386">
    <property type="entry name" value="PAP2_Aur1_like"/>
    <property type="match status" value="1"/>
</dbReference>
<dbReference type="EMBL" id="ML220113">
    <property type="protein sequence ID" value="TGZ83774.1"/>
    <property type="molecule type" value="Genomic_DNA"/>
</dbReference>
<keyword evidence="9" id="KW-1185">Reference proteome</keyword>
<dbReference type="GO" id="GO:0016020">
    <property type="term" value="C:membrane"/>
    <property type="evidence" value="ECO:0007669"/>
    <property type="project" value="UniProtKB-SubCell"/>
</dbReference>
<evidence type="ECO:0000259" key="7">
    <source>
        <dbReference type="Pfam" id="PF14378"/>
    </source>
</evidence>
<accession>A0A4S2N474</accession>
<feature type="transmembrane region" description="Helical" evidence="6">
    <location>
        <begin position="314"/>
        <end position="334"/>
    </location>
</feature>
<dbReference type="InterPro" id="IPR026841">
    <property type="entry name" value="Aur1/Ipt1"/>
</dbReference>
<feature type="transmembrane region" description="Helical" evidence="6">
    <location>
        <begin position="223"/>
        <end position="243"/>
    </location>
</feature>
<feature type="transmembrane region" description="Helical" evidence="6">
    <location>
        <begin position="372"/>
        <end position="393"/>
    </location>
</feature>
<dbReference type="Pfam" id="PF14378">
    <property type="entry name" value="PAP2_3"/>
    <property type="match status" value="1"/>
</dbReference>
<protein>
    <recommendedName>
        <fullName evidence="7">Inositolphosphotransferase Aur1/Ipt1 domain-containing protein</fullName>
    </recommendedName>
</protein>
<organism evidence="8 9">
    <name type="scientific">Ascodesmis nigricans</name>
    <dbReference type="NCBI Taxonomy" id="341454"/>
    <lineage>
        <taxon>Eukaryota</taxon>
        <taxon>Fungi</taxon>
        <taxon>Dikarya</taxon>
        <taxon>Ascomycota</taxon>
        <taxon>Pezizomycotina</taxon>
        <taxon>Pezizomycetes</taxon>
        <taxon>Pezizales</taxon>
        <taxon>Ascodesmidaceae</taxon>
        <taxon>Ascodesmis</taxon>
    </lineage>
</organism>
<feature type="region of interest" description="Disordered" evidence="5">
    <location>
        <begin position="1"/>
        <end position="21"/>
    </location>
</feature>